<comment type="similarity">
    <text evidence="1">Belongs to the PhzF family.</text>
</comment>
<dbReference type="RefSeq" id="WP_139077996.1">
    <property type="nucleotide sequence ID" value="NZ_VDFU01000021.1"/>
</dbReference>
<dbReference type="SUPFAM" id="SSF54506">
    <property type="entry name" value="Diaminopimelate epimerase-like"/>
    <property type="match status" value="1"/>
</dbReference>
<comment type="caution">
    <text evidence="4">The sequence shown here is derived from an EMBL/GenBank/DDBJ whole genome shotgun (WGS) entry which is preliminary data.</text>
</comment>
<dbReference type="GO" id="GO:0005737">
    <property type="term" value="C:cytoplasm"/>
    <property type="evidence" value="ECO:0007669"/>
    <property type="project" value="TreeGrafter"/>
</dbReference>
<dbReference type="EMBL" id="VDFU01000021">
    <property type="protein sequence ID" value="TNC47895.1"/>
    <property type="molecule type" value="Genomic_DNA"/>
</dbReference>
<dbReference type="PIRSF" id="PIRSF016184">
    <property type="entry name" value="PhzC_PhzF"/>
    <property type="match status" value="1"/>
</dbReference>
<dbReference type="NCBIfam" id="TIGR00654">
    <property type="entry name" value="PhzF_family"/>
    <property type="match status" value="1"/>
</dbReference>
<proteinExistence type="inferred from homology"/>
<dbReference type="InterPro" id="IPR003719">
    <property type="entry name" value="Phenazine_PhzF-like"/>
</dbReference>
<dbReference type="OrthoDB" id="9788221at2"/>
<evidence type="ECO:0000313" key="4">
    <source>
        <dbReference type="EMBL" id="TNC47895.1"/>
    </source>
</evidence>
<keyword evidence="5" id="KW-1185">Reference proteome</keyword>
<feature type="active site" evidence="3">
    <location>
        <position position="46"/>
    </location>
</feature>
<dbReference type="Gene3D" id="3.10.310.10">
    <property type="entry name" value="Diaminopimelate Epimerase, Chain A, domain 1"/>
    <property type="match status" value="2"/>
</dbReference>
<dbReference type="PANTHER" id="PTHR13774:SF17">
    <property type="entry name" value="PHENAZINE BIOSYNTHESIS-LIKE DOMAIN-CONTAINING PROTEIN"/>
    <property type="match status" value="1"/>
</dbReference>
<dbReference type="PANTHER" id="PTHR13774">
    <property type="entry name" value="PHENAZINE BIOSYNTHESIS PROTEIN"/>
    <property type="match status" value="1"/>
</dbReference>
<evidence type="ECO:0000256" key="3">
    <source>
        <dbReference type="PIRSR" id="PIRSR016184-1"/>
    </source>
</evidence>
<evidence type="ECO:0000256" key="1">
    <source>
        <dbReference type="ARBA" id="ARBA00008270"/>
    </source>
</evidence>
<dbReference type="Pfam" id="PF02567">
    <property type="entry name" value="PhzC-PhzF"/>
    <property type="match status" value="1"/>
</dbReference>
<gene>
    <name evidence="4" type="ORF">FHG66_15600</name>
</gene>
<dbReference type="GO" id="GO:0016853">
    <property type="term" value="F:isomerase activity"/>
    <property type="evidence" value="ECO:0007669"/>
    <property type="project" value="UniProtKB-KW"/>
</dbReference>
<protein>
    <submittedName>
        <fullName evidence="4">PhzF family phenazine biosynthesis protein</fullName>
    </submittedName>
</protein>
<reference evidence="4 5" key="1">
    <citation type="submission" date="2019-06" db="EMBL/GenBank/DDBJ databases">
        <title>YIM 131921 draft genome.</title>
        <authorList>
            <person name="Jiang L."/>
        </authorList>
    </citation>
    <scope>NUCLEOTIDE SEQUENCE [LARGE SCALE GENOMIC DNA]</scope>
    <source>
        <strain evidence="4 5">YIM 131921</strain>
    </source>
</reference>
<evidence type="ECO:0000313" key="5">
    <source>
        <dbReference type="Proteomes" id="UP000305887"/>
    </source>
</evidence>
<sequence>MRYPLHLVDAFTDRAFSGNPAAVMVLDEPLPDHLMQAVAQEMNQAETAFVMPRVGAWDLRWFTPVQEVAFCGHATLAAAHVLAAEMGRTGEISFQTQRVGALKVRVEQPCRYRLDLPRIEPRPVTLRELPFWVSGYRSAFKADEVLCIEVESEKDVRGFEPDFGLIAQYLAGGFCLTAPGHDADCVSRFFWPSGGIPEDQVTGSLHATLVPFWAGRLGRDRLTAVQASRRAGRLDCELAPQRVFLTGSAVTTLRGHIDLPD</sequence>
<dbReference type="AlphaFoldDB" id="A0A5C4MUV9"/>
<evidence type="ECO:0000256" key="2">
    <source>
        <dbReference type="ARBA" id="ARBA00023235"/>
    </source>
</evidence>
<dbReference type="Proteomes" id="UP000305887">
    <property type="component" value="Unassembled WGS sequence"/>
</dbReference>
<accession>A0A5C4MUV9</accession>
<name>A0A5C4MUV9_9RHOB</name>
<keyword evidence="2" id="KW-0413">Isomerase</keyword>
<organism evidence="4 5">
    <name type="scientific">Rubellimicrobium rubrum</name>
    <dbReference type="NCBI Taxonomy" id="2585369"/>
    <lineage>
        <taxon>Bacteria</taxon>
        <taxon>Pseudomonadati</taxon>
        <taxon>Pseudomonadota</taxon>
        <taxon>Alphaproteobacteria</taxon>
        <taxon>Rhodobacterales</taxon>
        <taxon>Roseobacteraceae</taxon>
        <taxon>Rubellimicrobium</taxon>
    </lineage>
</organism>